<evidence type="ECO:0000313" key="2">
    <source>
        <dbReference type="EMBL" id="GFO63446.1"/>
    </source>
</evidence>
<dbReference type="AlphaFoldDB" id="A0A6V8MTF8"/>
<evidence type="ECO:0000256" key="1">
    <source>
        <dbReference type="SAM" id="MobiDB-lite"/>
    </source>
</evidence>
<dbReference type="Proteomes" id="UP000568888">
    <property type="component" value="Unassembled WGS sequence"/>
</dbReference>
<dbReference type="EMBL" id="BLXY01000002">
    <property type="protein sequence ID" value="GFO63446.1"/>
    <property type="molecule type" value="Genomic_DNA"/>
</dbReference>
<accession>A0A6V8MTF8</accession>
<organism evidence="2 3">
    <name type="scientific">Geomonas paludis</name>
    <dbReference type="NCBI Taxonomy" id="2740185"/>
    <lineage>
        <taxon>Bacteria</taxon>
        <taxon>Pseudomonadati</taxon>
        <taxon>Thermodesulfobacteriota</taxon>
        <taxon>Desulfuromonadia</taxon>
        <taxon>Geobacterales</taxon>
        <taxon>Geobacteraceae</taxon>
        <taxon>Geomonas</taxon>
    </lineage>
</organism>
<proteinExistence type="predicted"/>
<reference evidence="3" key="1">
    <citation type="submission" date="2020-06" db="EMBL/GenBank/DDBJ databases">
        <title>Draft genomic sequecing of Geomonas sp. Red736.</title>
        <authorList>
            <person name="Itoh H."/>
            <person name="Xu Z.X."/>
            <person name="Ushijima N."/>
            <person name="Masuda Y."/>
            <person name="Shiratori Y."/>
            <person name="Senoo K."/>
        </authorList>
    </citation>
    <scope>NUCLEOTIDE SEQUENCE [LARGE SCALE GENOMIC DNA]</scope>
    <source>
        <strain evidence="3">Red736</strain>
    </source>
</reference>
<protein>
    <submittedName>
        <fullName evidence="2">Uncharacterized protein</fullName>
    </submittedName>
</protein>
<feature type="region of interest" description="Disordered" evidence="1">
    <location>
        <begin position="90"/>
        <end position="133"/>
    </location>
</feature>
<comment type="caution">
    <text evidence="2">The sequence shown here is derived from an EMBL/GenBank/DDBJ whole genome shotgun (WGS) entry which is preliminary data.</text>
</comment>
<evidence type="ECO:0000313" key="3">
    <source>
        <dbReference type="Proteomes" id="UP000568888"/>
    </source>
</evidence>
<name>A0A6V8MTF8_9BACT</name>
<sequence length="133" mass="14140">MAAMTVWPMSALSAEAVETLNSENQRTSITRNERDDDICGLLLVASGVGTPAAGYATWRDGDVKIYKPGKYTRCCCRGQFSRMAEILPPPARGGGTTAALDWPIPLSHLTHPPKGTGTLRSQSPPSVKGGRGQ</sequence>
<gene>
    <name evidence="2" type="ORF">GMPD_13650</name>
</gene>